<protein>
    <submittedName>
        <fullName evidence="2">Dienelactone hydrolase</fullName>
    </submittedName>
</protein>
<dbReference type="Proteomes" id="UP000320338">
    <property type="component" value="Unassembled WGS sequence"/>
</dbReference>
<keyword evidence="3" id="KW-1185">Reference proteome</keyword>
<dbReference type="SUPFAM" id="SSF53474">
    <property type="entry name" value="alpha/beta-Hydrolases"/>
    <property type="match status" value="1"/>
</dbReference>
<dbReference type="AlphaFoldDB" id="A0A4Y3WNY4"/>
<evidence type="ECO:0000313" key="3">
    <source>
        <dbReference type="Proteomes" id="UP000320338"/>
    </source>
</evidence>
<comment type="caution">
    <text evidence="2">The sequence shown here is derived from an EMBL/GenBank/DDBJ whole genome shotgun (WGS) entry which is preliminary data.</text>
</comment>
<organism evidence="2 3">
    <name type="scientific">Pseudonocardia hydrocarbonoxydans</name>
    <dbReference type="NCBI Taxonomy" id="76726"/>
    <lineage>
        <taxon>Bacteria</taxon>
        <taxon>Bacillati</taxon>
        <taxon>Actinomycetota</taxon>
        <taxon>Actinomycetes</taxon>
        <taxon>Pseudonocardiales</taxon>
        <taxon>Pseudonocardiaceae</taxon>
        <taxon>Pseudonocardia</taxon>
    </lineage>
</organism>
<dbReference type="GO" id="GO:0016787">
    <property type="term" value="F:hydrolase activity"/>
    <property type="evidence" value="ECO:0007669"/>
    <property type="project" value="UniProtKB-KW"/>
</dbReference>
<dbReference type="InterPro" id="IPR002925">
    <property type="entry name" value="Dienelactn_hydro"/>
</dbReference>
<dbReference type="EMBL" id="BJNG01000013">
    <property type="protein sequence ID" value="GEC19076.1"/>
    <property type="molecule type" value="Genomic_DNA"/>
</dbReference>
<keyword evidence="2" id="KW-0378">Hydrolase</keyword>
<dbReference type="Gene3D" id="3.40.50.1820">
    <property type="entry name" value="alpha/beta hydrolase"/>
    <property type="match status" value="1"/>
</dbReference>
<dbReference type="InterPro" id="IPR029058">
    <property type="entry name" value="AB_hydrolase_fold"/>
</dbReference>
<name>A0A4Y3WNY4_9PSEU</name>
<evidence type="ECO:0000313" key="2">
    <source>
        <dbReference type="EMBL" id="GEC19076.1"/>
    </source>
</evidence>
<accession>A0A4Y3WNY4</accession>
<reference evidence="2 3" key="1">
    <citation type="submission" date="2019-06" db="EMBL/GenBank/DDBJ databases">
        <title>Whole genome shotgun sequence of Pseudonocardia hydrocarbonoxydans NBRC 14498.</title>
        <authorList>
            <person name="Hosoyama A."/>
            <person name="Uohara A."/>
            <person name="Ohji S."/>
            <person name="Ichikawa N."/>
        </authorList>
    </citation>
    <scope>NUCLEOTIDE SEQUENCE [LARGE SCALE GENOMIC DNA]</scope>
    <source>
        <strain evidence="2 3">NBRC 14498</strain>
    </source>
</reference>
<dbReference type="Pfam" id="PF01738">
    <property type="entry name" value="DLH"/>
    <property type="match status" value="1"/>
</dbReference>
<gene>
    <name evidence="2" type="ORF">PHY01_13590</name>
</gene>
<sequence length="146" mass="14946">MFDTLDAGVAHAHGIGFGTVLERGRRAVEGLPAGLVAVGMSLGALPAQELAQTRPGALGAVLLHGCVPPSEFGGWPPGLPLQVHVMADDELGDVDEARELVAGVDGAELHLYPGGDHLFTDASLPVHDAAATDLVVGRMLGFLARS</sequence>
<evidence type="ECO:0000259" key="1">
    <source>
        <dbReference type="Pfam" id="PF01738"/>
    </source>
</evidence>
<proteinExistence type="predicted"/>
<dbReference type="RefSeq" id="WP_218030042.1">
    <property type="nucleotide sequence ID" value="NZ_BAAARZ010000051.1"/>
</dbReference>
<feature type="domain" description="Dienelactone hydrolase" evidence="1">
    <location>
        <begin position="35"/>
        <end position="144"/>
    </location>
</feature>